<evidence type="ECO:0000313" key="3">
    <source>
        <dbReference type="Proteomes" id="UP000683360"/>
    </source>
</evidence>
<evidence type="ECO:0000313" key="2">
    <source>
        <dbReference type="EMBL" id="CAG2247243.1"/>
    </source>
</evidence>
<feature type="region of interest" description="Disordered" evidence="1">
    <location>
        <begin position="371"/>
        <end position="403"/>
    </location>
</feature>
<feature type="region of interest" description="Disordered" evidence="1">
    <location>
        <begin position="22"/>
        <end position="45"/>
    </location>
</feature>
<evidence type="ECO:0000256" key="1">
    <source>
        <dbReference type="SAM" id="MobiDB-lite"/>
    </source>
</evidence>
<sequence>MLQKLADFWTYKDWEVLQNKEKRPRFGPLRKAQDSSSDKPTPVEWLKGTTKHQDSVRFAGGSGEPVNGIRKVLDADFKKLSNNSHVQQSNINETSDNVAPGFFNIQNWRETFERKMQIPMYTGCCTSYTDYSDHLASHCKDVSLVDDLSNQEDLYWNEDSYYRSAQEIREHNRKSDISKLNLASGIDSDIADIAAQLMQGDSVLDVVDKLAAKDDWKSKISFSKTDFQSQPAKTRTLKLNDCSEVVVNLIEKTHPMLHKKPISNTKTPCHTPFLPVHRQNAFNQIPISTNSLLQRSNAKLNFLSTKQKADPSTPLVRSKSDCEVNFSNIWDSMHQRFVVCSAYENRRLTIREVPVFTSTSLASVPTPVVTENRKRKASTTCTNQPTAKRQNGGNKKSQAASRLKQAASTSCNDLFATPLFIPSKHNQTVSFPPSQKLSVVYRQQ</sequence>
<dbReference type="AlphaFoldDB" id="A0A8S3UNH2"/>
<protein>
    <submittedName>
        <fullName evidence="2">Uncharacterized protein</fullName>
    </submittedName>
</protein>
<comment type="caution">
    <text evidence="2">The sequence shown here is derived from an EMBL/GenBank/DDBJ whole genome shotgun (WGS) entry which is preliminary data.</text>
</comment>
<reference evidence="2" key="1">
    <citation type="submission" date="2021-03" db="EMBL/GenBank/DDBJ databases">
        <authorList>
            <person name="Bekaert M."/>
        </authorList>
    </citation>
    <scope>NUCLEOTIDE SEQUENCE</scope>
</reference>
<dbReference type="EMBL" id="CAJPWZ010002893">
    <property type="protein sequence ID" value="CAG2247243.1"/>
    <property type="molecule type" value="Genomic_DNA"/>
</dbReference>
<dbReference type="OrthoDB" id="6053651at2759"/>
<feature type="compositionally biased region" description="Polar residues" evidence="1">
    <location>
        <begin position="378"/>
        <end position="403"/>
    </location>
</feature>
<gene>
    <name evidence="2" type="ORF">MEDL_59173</name>
</gene>
<proteinExistence type="predicted"/>
<organism evidence="2 3">
    <name type="scientific">Mytilus edulis</name>
    <name type="common">Blue mussel</name>
    <dbReference type="NCBI Taxonomy" id="6550"/>
    <lineage>
        <taxon>Eukaryota</taxon>
        <taxon>Metazoa</taxon>
        <taxon>Spiralia</taxon>
        <taxon>Lophotrochozoa</taxon>
        <taxon>Mollusca</taxon>
        <taxon>Bivalvia</taxon>
        <taxon>Autobranchia</taxon>
        <taxon>Pteriomorphia</taxon>
        <taxon>Mytilida</taxon>
        <taxon>Mytiloidea</taxon>
        <taxon>Mytilidae</taxon>
        <taxon>Mytilinae</taxon>
        <taxon>Mytilus</taxon>
    </lineage>
</organism>
<name>A0A8S3UNH2_MYTED</name>
<keyword evidence="3" id="KW-1185">Reference proteome</keyword>
<dbReference type="Proteomes" id="UP000683360">
    <property type="component" value="Unassembled WGS sequence"/>
</dbReference>
<accession>A0A8S3UNH2</accession>